<dbReference type="SUPFAM" id="SSF53335">
    <property type="entry name" value="S-adenosyl-L-methionine-dependent methyltransferases"/>
    <property type="match status" value="1"/>
</dbReference>
<dbReference type="GO" id="GO:0008168">
    <property type="term" value="F:methyltransferase activity"/>
    <property type="evidence" value="ECO:0007669"/>
    <property type="project" value="UniProtKB-KW"/>
</dbReference>
<gene>
    <name evidence="2" type="ORF">KI810_07700</name>
</gene>
<dbReference type="RefSeq" id="WP_214174926.1">
    <property type="nucleotide sequence ID" value="NZ_JAHCVK010000002.1"/>
</dbReference>
<name>A0ABS5SE93_9BACT</name>
<accession>A0ABS5SE93</accession>
<dbReference type="PANTHER" id="PTHR43591">
    <property type="entry name" value="METHYLTRANSFERASE"/>
    <property type="match status" value="1"/>
</dbReference>
<dbReference type="InterPro" id="IPR013216">
    <property type="entry name" value="Methyltransf_11"/>
</dbReference>
<dbReference type="Gene3D" id="3.40.50.150">
    <property type="entry name" value="Vaccinia Virus protein VP39"/>
    <property type="match status" value="1"/>
</dbReference>
<keyword evidence="2" id="KW-0808">Transferase</keyword>
<proteinExistence type="predicted"/>
<evidence type="ECO:0000313" key="3">
    <source>
        <dbReference type="Proteomes" id="UP000756860"/>
    </source>
</evidence>
<dbReference type="Pfam" id="PF08241">
    <property type="entry name" value="Methyltransf_11"/>
    <property type="match status" value="1"/>
</dbReference>
<dbReference type="CDD" id="cd02440">
    <property type="entry name" value="AdoMet_MTases"/>
    <property type="match status" value="1"/>
</dbReference>
<dbReference type="GO" id="GO:0032259">
    <property type="term" value="P:methylation"/>
    <property type="evidence" value="ECO:0007669"/>
    <property type="project" value="UniProtKB-KW"/>
</dbReference>
<sequence>MSHKLTKEVWHTLACPYCSEALEAVRDSVHCSGCDAVYHYSAGGPLDLRLPRPRTYSGEFRIGVSSAPEYTFPYTQLTTNEAPEVNYDQVSTPRHLSKQILSYFPKARSGVSLALDIGCGTAIHKEVCEKAGFTYVGLDYNCDEASILGDAHALPFKDGSFDFLLSIAALEHMRYPHIMMKEAYRVLKPGGRFVGTVSFLEPFHDYSYYHHSHLGLFNSLHSGGFEVERISPNDNWSVLFAQAKMILFPNMPSNLARTLVLPVHVLHRLWWLLGGKLKRKDVELKRQLSTAGAFTFIALRN</sequence>
<evidence type="ECO:0000259" key="1">
    <source>
        <dbReference type="Pfam" id="PF08241"/>
    </source>
</evidence>
<comment type="caution">
    <text evidence="2">The sequence shown here is derived from an EMBL/GenBank/DDBJ whole genome shotgun (WGS) entry which is preliminary data.</text>
</comment>
<organism evidence="2 3">
    <name type="scientific">Geomobilimonas luticola</name>
    <dbReference type="NCBI Taxonomy" id="1114878"/>
    <lineage>
        <taxon>Bacteria</taxon>
        <taxon>Pseudomonadati</taxon>
        <taxon>Thermodesulfobacteriota</taxon>
        <taxon>Desulfuromonadia</taxon>
        <taxon>Geobacterales</taxon>
        <taxon>Geobacteraceae</taxon>
        <taxon>Geomobilimonas</taxon>
    </lineage>
</organism>
<feature type="domain" description="Methyltransferase type 11" evidence="1">
    <location>
        <begin position="115"/>
        <end position="194"/>
    </location>
</feature>
<reference evidence="2 3" key="1">
    <citation type="submission" date="2021-05" db="EMBL/GenBank/DDBJ databases">
        <title>The draft genome of Geobacter luticola JCM 17780.</title>
        <authorList>
            <person name="Xu Z."/>
            <person name="Masuda Y."/>
            <person name="Itoh H."/>
            <person name="Senoo K."/>
        </authorList>
    </citation>
    <scope>NUCLEOTIDE SEQUENCE [LARGE SCALE GENOMIC DNA]</scope>
    <source>
        <strain evidence="2 3">JCM 17780</strain>
    </source>
</reference>
<dbReference type="Proteomes" id="UP000756860">
    <property type="component" value="Unassembled WGS sequence"/>
</dbReference>
<dbReference type="EMBL" id="JAHCVK010000002">
    <property type="protein sequence ID" value="MBT0652936.1"/>
    <property type="molecule type" value="Genomic_DNA"/>
</dbReference>
<evidence type="ECO:0000313" key="2">
    <source>
        <dbReference type="EMBL" id="MBT0652936.1"/>
    </source>
</evidence>
<dbReference type="InterPro" id="IPR029063">
    <property type="entry name" value="SAM-dependent_MTases_sf"/>
</dbReference>
<keyword evidence="2" id="KW-0489">Methyltransferase</keyword>
<protein>
    <submittedName>
        <fullName evidence="2">Methyltransferase domain-containing protein</fullName>
    </submittedName>
</protein>
<keyword evidence="3" id="KW-1185">Reference proteome</keyword>